<gene>
    <name evidence="2" type="ORF">F8M41_001905</name>
</gene>
<feature type="transmembrane region" description="Helical" evidence="1">
    <location>
        <begin position="79"/>
        <end position="98"/>
    </location>
</feature>
<keyword evidence="3" id="KW-1185">Reference proteome</keyword>
<feature type="transmembrane region" description="Helical" evidence="1">
    <location>
        <begin position="136"/>
        <end position="159"/>
    </location>
</feature>
<proteinExistence type="predicted"/>
<comment type="caution">
    <text evidence="2">The sequence shown here is derived from an EMBL/GenBank/DDBJ whole genome shotgun (WGS) entry which is preliminary data.</text>
</comment>
<dbReference type="Proteomes" id="UP000439903">
    <property type="component" value="Unassembled WGS sequence"/>
</dbReference>
<reference evidence="2 3" key="1">
    <citation type="journal article" date="2019" name="Environ. Microbiol.">
        <title>At the nexus of three kingdoms: the genome of the mycorrhizal fungus Gigaspora margarita provides insights into plant, endobacterial and fungal interactions.</title>
        <authorList>
            <person name="Venice F."/>
            <person name="Ghignone S."/>
            <person name="Salvioli di Fossalunga A."/>
            <person name="Amselem J."/>
            <person name="Novero M."/>
            <person name="Xianan X."/>
            <person name="Sedzielewska Toro K."/>
            <person name="Morin E."/>
            <person name="Lipzen A."/>
            <person name="Grigoriev I.V."/>
            <person name="Henrissat B."/>
            <person name="Martin F.M."/>
            <person name="Bonfante P."/>
        </authorList>
    </citation>
    <scope>NUCLEOTIDE SEQUENCE [LARGE SCALE GENOMIC DNA]</scope>
    <source>
        <strain evidence="2 3">BEG34</strain>
    </source>
</reference>
<dbReference type="EMBL" id="WTPW01001159">
    <property type="protein sequence ID" value="KAF0452380.1"/>
    <property type="molecule type" value="Genomic_DNA"/>
</dbReference>
<protein>
    <submittedName>
        <fullName evidence="2">Uncharacterized protein</fullName>
    </submittedName>
</protein>
<sequence length="237" mass="27630">MTEQEEYKPLHDMFDLFANSFFPILLESFIIKSENVYLCFLDDMIFSFCLGFFMSSSEFIVLVSILKPKTEKYEANCKWIYYIITAMLSFSLYALILYDKYSNHIGPYQPIIFPIILFVFHVFIRHQSILKYSPFLACYSWLLLHFGISIGCLVSPNFFQTKSNLSITVLNYARLFWGFNEETGGDKNKDPVDVSTKKIGSNIAYFIEIAKAKSKKSDLNDIKIKPYKIRDLCPFLI</sequence>
<feature type="transmembrane region" description="Helical" evidence="1">
    <location>
        <begin position="104"/>
        <end position="124"/>
    </location>
</feature>
<accession>A0A8H3XGN3</accession>
<keyword evidence="1" id="KW-0472">Membrane</keyword>
<evidence type="ECO:0000313" key="3">
    <source>
        <dbReference type="Proteomes" id="UP000439903"/>
    </source>
</evidence>
<evidence type="ECO:0000256" key="1">
    <source>
        <dbReference type="SAM" id="Phobius"/>
    </source>
</evidence>
<organism evidence="2 3">
    <name type="scientific">Gigaspora margarita</name>
    <dbReference type="NCBI Taxonomy" id="4874"/>
    <lineage>
        <taxon>Eukaryota</taxon>
        <taxon>Fungi</taxon>
        <taxon>Fungi incertae sedis</taxon>
        <taxon>Mucoromycota</taxon>
        <taxon>Glomeromycotina</taxon>
        <taxon>Glomeromycetes</taxon>
        <taxon>Diversisporales</taxon>
        <taxon>Gigasporaceae</taxon>
        <taxon>Gigaspora</taxon>
    </lineage>
</organism>
<name>A0A8H3XGN3_GIGMA</name>
<keyword evidence="1" id="KW-0812">Transmembrane</keyword>
<dbReference type="OrthoDB" id="10586132at2759"/>
<evidence type="ECO:0000313" key="2">
    <source>
        <dbReference type="EMBL" id="KAF0452380.1"/>
    </source>
</evidence>
<dbReference type="AlphaFoldDB" id="A0A8H3XGN3"/>
<keyword evidence="1" id="KW-1133">Transmembrane helix</keyword>
<feature type="transmembrane region" description="Helical" evidence="1">
    <location>
        <begin position="44"/>
        <end position="67"/>
    </location>
</feature>